<feature type="compositionally biased region" description="Basic and acidic residues" evidence="4">
    <location>
        <begin position="392"/>
        <end position="407"/>
    </location>
</feature>
<accession>A0ABT5T2F1</accession>
<evidence type="ECO:0000256" key="1">
    <source>
        <dbReference type="ARBA" id="ARBA00023015"/>
    </source>
</evidence>
<protein>
    <submittedName>
        <fullName evidence="6">AraC family transcriptional regulator</fullName>
    </submittedName>
</protein>
<sequence>MIERFGSPLVHTSDLDELVAKVNQLMSNHTVAPSRRGEFTARVDGFQGPGLSMLRLDYGVPLRVRADPLDDYLAVCLPLTGSMEVAHKGVSFQAASGAHAFLGTPDGELVMDWDGQLTLLVLRVEVSDLRRLAAQMITELPGEVDGLTFDPVLDSATVTPAALSQARLLGTLVGAAQDGQVNPLAVAQLREQVLGTLLLGQPNSWSRVLRSGAPWHSGRSAIHDAAEYIGLHAHEPLSVEGIARAVALSVRALQAGFRREFGLTPKQYLQQIRLDRAHDELPPTALACGSSTSLIGGDSPTRDGSPPPTGVASPPPPRPPCPTRLRPEPTSSPPRTAGGSTRRLVRVPARRRADSVSGSPKSAPTVVSAGPVLAHAAPTTPLSSRPRRVGQHRREDSAARSRGDGRGLPRGPSPSCIRPVPACHRTGGNER</sequence>
<dbReference type="InterPro" id="IPR018060">
    <property type="entry name" value="HTH_AraC"/>
</dbReference>
<comment type="caution">
    <text evidence="6">The sequence shown here is derived from an EMBL/GenBank/DDBJ whole genome shotgun (WGS) entry which is preliminary data.</text>
</comment>
<dbReference type="PROSITE" id="PS01124">
    <property type="entry name" value="HTH_ARAC_FAMILY_2"/>
    <property type="match status" value="1"/>
</dbReference>
<gene>
    <name evidence="6" type="ORF">PGB27_28480</name>
</gene>
<feature type="region of interest" description="Disordered" evidence="4">
    <location>
        <begin position="283"/>
        <end position="431"/>
    </location>
</feature>
<evidence type="ECO:0000313" key="7">
    <source>
        <dbReference type="Proteomes" id="UP001300763"/>
    </source>
</evidence>
<dbReference type="InterPro" id="IPR009057">
    <property type="entry name" value="Homeodomain-like_sf"/>
</dbReference>
<proteinExistence type="predicted"/>
<dbReference type="SMART" id="SM00342">
    <property type="entry name" value="HTH_ARAC"/>
    <property type="match status" value="1"/>
</dbReference>
<evidence type="ECO:0000256" key="4">
    <source>
        <dbReference type="SAM" id="MobiDB-lite"/>
    </source>
</evidence>
<dbReference type="SUPFAM" id="SSF46689">
    <property type="entry name" value="Homeodomain-like"/>
    <property type="match status" value="1"/>
</dbReference>
<evidence type="ECO:0000256" key="3">
    <source>
        <dbReference type="ARBA" id="ARBA00023163"/>
    </source>
</evidence>
<dbReference type="Pfam" id="PF14525">
    <property type="entry name" value="AraC_binding_2"/>
    <property type="match status" value="1"/>
</dbReference>
<dbReference type="Gene3D" id="1.10.10.60">
    <property type="entry name" value="Homeodomain-like"/>
    <property type="match status" value="1"/>
</dbReference>
<keyword evidence="3" id="KW-0804">Transcription</keyword>
<evidence type="ECO:0000256" key="2">
    <source>
        <dbReference type="ARBA" id="ARBA00023125"/>
    </source>
</evidence>
<dbReference type="InterPro" id="IPR050204">
    <property type="entry name" value="AraC_XylS_family_regulators"/>
</dbReference>
<name>A0ABT5T2F1_9PSEU</name>
<keyword evidence="7" id="KW-1185">Reference proteome</keyword>
<dbReference type="PANTHER" id="PTHR46796">
    <property type="entry name" value="HTH-TYPE TRANSCRIPTIONAL ACTIVATOR RHAS-RELATED"/>
    <property type="match status" value="1"/>
</dbReference>
<evidence type="ECO:0000259" key="5">
    <source>
        <dbReference type="PROSITE" id="PS01124"/>
    </source>
</evidence>
<organism evidence="6 7">
    <name type="scientific">Actinomycetospora lemnae</name>
    <dbReference type="NCBI Taxonomy" id="3019891"/>
    <lineage>
        <taxon>Bacteria</taxon>
        <taxon>Bacillati</taxon>
        <taxon>Actinomycetota</taxon>
        <taxon>Actinomycetes</taxon>
        <taxon>Pseudonocardiales</taxon>
        <taxon>Pseudonocardiaceae</taxon>
        <taxon>Actinomycetospora</taxon>
    </lineage>
</organism>
<dbReference type="InterPro" id="IPR035418">
    <property type="entry name" value="AraC-bd_2"/>
</dbReference>
<dbReference type="EMBL" id="JAQZAO010000021">
    <property type="protein sequence ID" value="MDD7969299.1"/>
    <property type="molecule type" value="Genomic_DNA"/>
</dbReference>
<feature type="compositionally biased region" description="Pro residues" evidence="4">
    <location>
        <begin position="305"/>
        <end position="322"/>
    </location>
</feature>
<keyword evidence="1" id="KW-0805">Transcription regulation</keyword>
<dbReference type="Proteomes" id="UP001300763">
    <property type="component" value="Unassembled WGS sequence"/>
</dbReference>
<reference evidence="6 7" key="1">
    <citation type="submission" date="2023-02" db="EMBL/GenBank/DDBJ databases">
        <title>Genome sequencing required for Actinomycetospora new species description.</title>
        <authorList>
            <person name="Saimee Y."/>
            <person name="Duangmal K."/>
        </authorList>
    </citation>
    <scope>NUCLEOTIDE SEQUENCE [LARGE SCALE GENOMIC DNA]</scope>
    <source>
        <strain evidence="6 7">DW7H6</strain>
    </source>
</reference>
<dbReference type="Pfam" id="PF12833">
    <property type="entry name" value="HTH_18"/>
    <property type="match status" value="1"/>
</dbReference>
<evidence type="ECO:0000313" key="6">
    <source>
        <dbReference type="EMBL" id="MDD7969299.1"/>
    </source>
</evidence>
<feature type="domain" description="HTH araC/xylS-type" evidence="5">
    <location>
        <begin position="223"/>
        <end position="281"/>
    </location>
</feature>
<keyword evidence="2" id="KW-0238">DNA-binding</keyword>
<dbReference type="RefSeq" id="WP_274203827.1">
    <property type="nucleotide sequence ID" value="NZ_JAQZAO010000021.1"/>
</dbReference>
<dbReference type="PANTHER" id="PTHR46796:SF12">
    <property type="entry name" value="HTH-TYPE DNA-BINDING TRANSCRIPTIONAL ACTIVATOR EUTR"/>
    <property type="match status" value="1"/>
</dbReference>